<name>A0A2S9YHI3_9BACT</name>
<dbReference type="Proteomes" id="UP000238823">
    <property type="component" value="Unassembled WGS sequence"/>
</dbReference>
<organism evidence="1 2">
    <name type="scientific">Enhygromyxa salina</name>
    <dbReference type="NCBI Taxonomy" id="215803"/>
    <lineage>
        <taxon>Bacteria</taxon>
        <taxon>Pseudomonadati</taxon>
        <taxon>Myxococcota</taxon>
        <taxon>Polyangia</taxon>
        <taxon>Nannocystales</taxon>
        <taxon>Nannocystaceae</taxon>
        <taxon>Enhygromyxa</taxon>
    </lineage>
</organism>
<accession>A0A2S9YHI3</accession>
<evidence type="ECO:0000313" key="2">
    <source>
        <dbReference type="Proteomes" id="UP000238823"/>
    </source>
</evidence>
<dbReference type="EMBL" id="PVNL01000102">
    <property type="protein sequence ID" value="PRQ04568.1"/>
    <property type="molecule type" value="Genomic_DNA"/>
</dbReference>
<sequence>MLSASGVQRVTGANQSQTVAEIDRSIATQLGSLVALDSLDGRELWVAGHEAVGRFDGTWTITPLAELGDASPAASIDLAIDAAGIPWLQHGPVHRYEQGKWQLLELPTAPLALWPATSSGAMFLHLGCGGEPSTCTLARYADGVAKPAVAPAGDCRELPALALSSDGSRAVLGGRCGLLRLRLDTPELTTELLPARAGGWTGQPLRSLAIDDSGRVWVGTNDGLTLVDAGAEASVQEIAIGELVEMSGAITNLIVSGQGPSAPARGQVRTGGLQATIVTEVAGVKQPRVGATVELCSRLPLGGELPPDPTRSPCAGVEPTHVAVTDTNGTFVVESLPISNYYVGVEIDGRWARGVPKALHMRAGMTGNVGKIVVTVSE</sequence>
<evidence type="ECO:0000313" key="1">
    <source>
        <dbReference type="EMBL" id="PRQ04568.1"/>
    </source>
</evidence>
<dbReference type="SUPFAM" id="SSF63829">
    <property type="entry name" value="Calcium-dependent phosphotriesterase"/>
    <property type="match status" value="1"/>
</dbReference>
<reference evidence="1 2" key="1">
    <citation type="submission" date="2018-03" db="EMBL/GenBank/DDBJ databases">
        <title>Draft Genome Sequences of the Obligatory Marine Myxobacteria Enhygromyxa salina SWB007.</title>
        <authorList>
            <person name="Poehlein A."/>
            <person name="Moghaddam J.A."/>
            <person name="Harms H."/>
            <person name="Alanjari M."/>
            <person name="Koenig G.M."/>
            <person name="Daniel R."/>
            <person name="Schaeberle T.F."/>
        </authorList>
    </citation>
    <scope>NUCLEOTIDE SEQUENCE [LARGE SCALE GENOMIC DNA]</scope>
    <source>
        <strain evidence="1 2">SWB007</strain>
    </source>
</reference>
<protein>
    <submittedName>
        <fullName evidence="1">Uncharacterized protein</fullName>
    </submittedName>
</protein>
<dbReference type="AlphaFoldDB" id="A0A2S9YHI3"/>
<proteinExistence type="predicted"/>
<gene>
    <name evidence="1" type="ORF">ENSA7_50590</name>
</gene>
<comment type="caution">
    <text evidence="1">The sequence shown here is derived from an EMBL/GenBank/DDBJ whole genome shotgun (WGS) entry which is preliminary data.</text>
</comment>